<name>A0A0W0S3A5_9GAMM</name>
<feature type="transmembrane region" description="Helical" evidence="1">
    <location>
        <begin position="99"/>
        <end position="122"/>
    </location>
</feature>
<keyword evidence="3" id="KW-1185">Reference proteome</keyword>
<evidence type="ECO:0000256" key="1">
    <source>
        <dbReference type="SAM" id="Phobius"/>
    </source>
</evidence>
<reference evidence="2 3" key="1">
    <citation type="submission" date="2015-11" db="EMBL/GenBank/DDBJ databases">
        <title>Genomic analysis of 38 Legionella species identifies large and diverse effector repertoires.</title>
        <authorList>
            <person name="Burstein D."/>
            <person name="Amaro F."/>
            <person name="Zusman T."/>
            <person name="Lifshitz Z."/>
            <person name="Cohen O."/>
            <person name="Gilbert J.A."/>
            <person name="Pupko T."/>
            <person name="Shuman H.A."/>
            <person name="Segal G."/>
        </authorList>
    </citation>
    <scope>NUCLEOTIDE SEQUENCE [LARGE SCALE GENOMIC DNA]</scope>
    <source>
        <strain evidence="2 3">ATCC 43878</strain>
    </source>
</reference>
<dbReference type="PATRIC" id="fig|29422.6.peg.2956"/>
<gene>
    <name evidence="2" type="ORF">Lbru_2789</name>
</gene>
<keyword evidence="1" id="KW-0812">Transmembrane</keyword>
<sequence length="160" mass="16596">MTNENLVIKALKLVWDEGKKFNEKYIPGFFAPYRSPKDAALSLSAPIYAPLLLGFLTAAIATVTLLAAIISAAAYVTAGAARLLGKQALFHNAIDIGEFCGIITAVAAILIPCAAILTVASLPLSIAHLFTRAGASVVSAVSDCCSSEPPPVDTNKPLAI</sequence>
<dbReference type="AlphaFoldDB" id="A0A0W0S3A5"/>
<evidence type="ECO:0000313" key="3">
    <source>
        <dbReference type="Proteomes" id="UP000054742"/>
    </source>
</evidence>
<organism evidence="2 3">
    <name type="scientific">Legionella brunensis</name>
    <dbReference type="NCBI Taxonomy" id="29422"/>
    <lineage>
        <taxon>Bacteria</taxon>
        <taxon>Pseudomonadati</taxon>
        <taxon>Pseudomonadota</taxon>
        <taxon>Gammaproteobacteria</taxon>
        <taxon>Legionellales</taxon>
        <taxon>Legionellaceae</taxon>
        <taxon>Legionella</taxon>
    </lineage>
</organism>
<dbReference type="Proteomes" id="UP000054742">
    <property type="component" value="Unassembled WGS sequence"/>
</dbReference>
<keyword evidence="1" id="KW-1133">Transmembrane helix</keyword>
<feature type="transmembrane region" description="Helical" evidence="1">
    <location>
        <begin position="51"/>
        <end position="78"/>
    </location>
</feature>
<dbReference type="OrthoDB" id="5653725at2"/>
<keyword evidence="1" id="KW-0472">Membrane</keyword>
<dbReference type="EMBL" id="LNXV01000034">
    <property type="protein sequence ID" value="KTC77896.1"/>
    <property type="molecule type" value="Genomic_DNA"/>
</dbReference>
<proteinExistence type="predicted"/>
<comment type="caution">
    <text evidence="2">The sequence shown here is derived from an EMBL/GenBank/DDBJ whole genome shotgun (WGS) entry which is preliminary data.</text>
</comment>
<dbReference type="RefSeq" id="WP_058442763.1">
    <property type="nucleotide sequence ID" value="NZ_CAAAHU010000011.1"/>
</dbReference>
<protein>
    <submittedName>
        <fullName evidence="2">Uncharacterized protein</fullName>
    </submittedName>
</protein>
<accession>A0A0W0S3A5</accession>
<evidence type="ECO:0000313" key="2">
    <source>
        <dbReference type="EMBL" id="KTC77896.1"/>
    </source>
</evidence>